<dbReference type="Proteomes" id="UP001190700">
    <property type="component" value="Unassembled WGS sequence"/>
</dbReference>
<comment type="caution">
    <text evidence="2">The sequence shown here is derived from an EMBL/GenBank/DDBJ whole genome shotgun (WGS) entry which is preliminary data.</text>
</comment>
<dbReference type="AlphaFoldDB" id="A0AAE0G9E1"/>
<evidence type="ECO:0000313" key="2">
    <source>
        <dbReference type="EMBL" id="KAK3274090.1"/>
    </source>
</evidence>
<evidence type="ECO:0000256" key="1">
    <source>
        <dbReference type="SAM" id="MobiDB-lite"/>
    </source>
</evidence>
<accession>A0AAE0G9E1</accession>
<name>A0AAE0G9E1_9CHLO</name>
<evidence type="ECO:0000313" key="3">
    <source>
        <dbReference type="Proteomes" id="UP001190700"/>
    </source>
</evidence>
<keyword evidence="3" id="KW-1185">Reference proteome</keyword>
<feature type="region of interest" description="Disordered" evidence="1">
    <location>
        <begin position="22"/>
        <end position="43"/>
    </location>
</feature>
<feature type="compositionally biased region" description="Low complexity" evidence="1">
    <location>
        <begin position="22"/>
        <end position="40"/>
    </location>
</feature>
<protein>
    <submittedName>
        <fullName evidence="2">Uncharacterized protein</fullName>
    </submittedName>
</protein>
<organism evidence="2 3">
    <name type="scientific">Cymbomonas tetramitiformis</name>
    <dbReference type="NCBI Taxonomy" id="36881"/>
    <lineage>
        <taxon>Eukaryota</taxon>
        <taxon>Viridiplantae</taxon>
        <taxon>Chlorophyta</taxon>
        <taxon>Pyramimonadophyceae</taxon>
        <taxon>Pyramimonadales</taxon>
        <taxon>Pyramimonadaceae</taxon>
        <taxon>Cymbomonas</taxon>
    </lineage>
</organism>
<gene>
    <name evidence="2" type="ORF">CYMTET_17709</name>
</gene>
<reference evidence="2 3" key="1">
    <citation type="journal article" date="2015" name="Genome Biol. Evol.">
        <title>Comparative Genomics of a Bacterivorous Green Alga Reveals Evolutionary Causalities and Consequences of Phago-Mixotrophic Mode of Nutrition.</title>
        <authorList>
            <person name="Burns J.A."/>
            <person name="Paasch A."/>
            <person name="Narechania A."/>
            <person name="Kim E."/>
        </authorList>
    </citation>
    <scope>NUCLEOTIDE SEQUENCE [LARGE SCALE GENOMIC DNA]</scope>
    <source>
        <strain evidence="2 3">PLY_AMNH</strain>
    </source>
</reference>
<proteinExistence type="predicted"/>
<sequence length="293" mass="33830">MGPMTEDDVSVEQIIVAISPTSSVAGSVSSKRSSSSRPPSLQITPQKLSMLPTTPQTLAKLLEPQAFSPNLQARTAVNPELSAYKIAVFWEVWKHGVETTRRQLQVAVEAASRRRQRHSLHQWKQCARQQRQRGLAAALARKWYLYRVSPRHLLHHWWEWHTEKQQRLQIAYNTLKLKLGFLDAHTAGSPTDLRRYFVRWVRHAQVRRLLPSAQAVPILYPGAPLPAIQLAVEGLQLASAMPMQRWWQIQWEWHSRDAEHRLSSPRSQALCRGYEAWILHMVELQQRLQVHSP</sequence>
<dbReference type="EMBL" id="LGRX02007953">
    <property type="protein sequence ID" value="KAK3274090.1"/>
    <property type="molecule type" value="Genomic_DNA"/>
</dbReference>